<sequence length="103" mass="12125">MEIYTMYRAQLSMKNVCVLFDAMHVVALHAYKINSNAELCAKLQEFGSVTQMQILHFYDLKTSPIKFASRYCRILCSTEPKITMKQRQSCTLFMFVERCYNFI</sequence>
<keyword evidence="2" id="KW-1185">Reference proteome</keyword>
<comment type="caution">
    <text evidence="1">The sequence shown here is derived from an EMBL/GenBank/DDBJ whole genome shotgun (WGS) entry which is preliminary data.</text>
</comment>
<dbReference type="EMBL" id="BSYO01000033">
    <property type="protein sequence ID" value="GMH27933.1"/>
    <property type="molecule type" value="Genomic_DNA"/>
</dbReference>
<gene>
    <name evidence="1" type="ORF">Nepgr_029776</name>
</gene>
<evidence type="ECO:0000313" key="2">
    <source>
        <dbReference type="Proteomes" id="UP001279734"/>
    </source>
</evidence>
<dbReference type="Proteomes" id="UP001279734">
    <property type="component" value="Unassembled WGS sequence"/>
</dbReference>
<proteinExistence type="predicted"/>
<organism evidence="1 2">
    <name type="scientific">Nepenthes gracilis</name>
    <name type="common">Slender pitcher plant</name>
    <dbReference type="NCBI Taxonomy" id="150966"/>
    <lineage>
        <taxon>Eukaryota</taxon>
        <taxon>Viridiplantae</taxon>
        <taxon>Streptophyta</taxon>
        <taxon>Embryophyta</taxon>
        <taxon>Tracheophyta</taxon>
        <taxon>Spermatophyta</taxon>
        <taxon>Magnoliopsida</taxon>
        <taxon>eudicotyledons</taxon>
        <taxon>Gunneridae</taxon>
        <taxon>Pentapetalae</taxon>
        <taxon>Caryophyllales</taxon>
        <taxon>Nepenthaceae</taxon>
        <taxon>Nepenthes</taxon>
    </lineage>
</organism>
<reference evidence="1" key="1">
    <citation type="submission" date="2023-05" db="EMBL/GenBank/DDBJ databases">
        <title>Nepenthes gracilis genome sequencing.</title>
        <authorList>
            <person name="Fukushima K."/>
        </authorList>
    </citation>
    <scope>NUCLEOTIDE SEQUENCE</scope>
    <source>
        <strain evidence="1">SING2019-196</strain>
    </source>
</reference>
<protein>
    <submittedName>
        <fullName evidence="1">Uncharacterized protein</fullName>
    </submittedName>
</protein>
<accession>A0AAD3TD47</accession>
<evidence type="ECO:0000313" key="1">
    <source>
        <dbReference type="EMBL" id="GMH27933.1"/>
    </source>
</evidence>
<name>A0AAD3TD47_NEPGR</name>
<dbReference type="AlphaFoldDB" id="A0AAD3TD47"/>